<evidence type="ECO:0000256" key="2">
    <source>
        <dbReference type="ARBA" id="ARBA00006897"/>
    </source>
</evidence>
<evidence type="ECO:0000256" key="3">
    <source>
        <dbReference type="ARBA" id="ARBA00022670"/>
    </source>
</evidence>
<comment type="similarity">
    <text evidence="2">Belongs to the peptidase U48 family.</text>
</comment>
<keyword evidence="3" id="KW-0645">Protease</keyword>
<name>A0AAJ0GLF7_9PEZI</name>
<dbReference type="GO" id="GO:0071586">
    <property type="term" value="P:CAAX-box protein processing"/>
    <property type="evidence" value="ECO:0007669"/>
    <property type="project" value="InterPro"/>
</dbReference>
<comment type="subcellular location">
    <subcellularLocation>
        <location evidence="1">Endoplasmic reticulum membrane</location>
        <topology evidence="1">Multi-pass membrane protein</topology>
    </subcellularLocation>
</comment>
<keyword evidence="14" id="KW-1185">Reference proteome</keyword>
<keyword evidence="4 11" id="KW-0812">Transmembrane</keyword>
<reference evidence="13" key="2">
    <citation type="submission" date="2023-06" db="EMBL/GenBank/DDBJ databases">
        <authorList>
            <consortium name="Lawrence Berkeley National Laboratory"/>
            <person name="Mondo S.J."/>
            <person name="Hensen N."/>
            <person name="Bonometti L."/>
            <person name="Westerberg I."/>
            <person name="Brannstrom I.O."/>
            <person name="Guillou S."/>
            <person name="Cros-Aarteil S."/>
            <person name="Calhoun S."/>
            <person name="Haridas S."/>
            <person name="Kuo A."/>
            <person name="Pangilinan J."/>
            <person name="Riley R."/>
            <person name="Labutti K."/>
            <person name="Andreopoulos B."/>
            <person name="Lipzen A."/>
            <person name="Chen C."/>
            <person name="Yanf M."/>
            <person name="Daum C."/>
            <person name="Ng V."/>
            <person name="Clum A."/>
            <person name="Steindorff A."/>
            <person name="Ohm R."/>
            <person name="Martin F."/>
            <person name="Silar P."/>
            <person name="Natvig D."/>
            <person name="Lalanne C."/>
            <person name="Gautier V."/>
            <person name="Ament-Velasquez S.L."/>
            <person name="Kruys A."/>
            <person name="Hutchinson M.I."/>
            <person name="Powell A.J."/>
            <person name="Barry K."/>
            <person name="Miller A.N."/>
            <person name="Grigoriev I.V."/>
            <person name="Debuchy R."/>
            <person name="Gladieux P."/>
            <person name="Thoren M.H."/>
            <person name="Johannesson H."/>
        </authorList>
    </citation>
    <scope>NUCLEOTIDE SEQUENCE</scope>
    <source>
        <strain evidence="13">CBS 333.67</strain>
    </source>
</reference>
<dbReference type="EC" id="3.4.26.1" evidence="10"/>
<evidence type="ECO:0000256" key="5">
    <source>
        <dbReference type="ARBA" id="ARBA00022801"/>
    </source>
</evidence>
<gene>
    <name evidence="13" type="ORF">B0T15DRAFT_440220</name>
</gene>
<evidence type="ECO:0000256" key="9">
    <source>
        <dbReference type="ARBA" id="ARBA00047280"/>
    </source>
</evidence>
<keyword evidence="7 11" id="KW-1133">Transmembrane helix</keyword>
<dbReference type="InterPro" id="IPR003675">
    <property type="entry name" value="Rce1/LyrA-like_dom"/>
</dbReference>
<evidence type="ECO:0000256" key="4">
    <source>
        <dbReference type="ARBA" id="ARBA00022692"/>
    </source>
</evidence>
<dbReference type="AlphaFoldDB" id="A0AAJ0GLF7"/>
<feature type="transmembrane region" description="Helical" evidence="11">
    <location>
        <begin position="141"/>
        <end position="159"/>
    </location>
</feature>
<dbReference type="PANTHER" id="PTHR13046">
    <property type="entry name" value="PROTEASE U48 CAAX PRENYL PROTEASE RCE1"/>
    <property type="match status" value="1"/>
</dbReference>
<dbReference type="InterPro" id="IPR039731">
    <property type="entry name" value="Rce1"/>
</dbReference>
<dbReference type="RefSeq" id="XP_062717894.1">
    <property type="nucleotide sequence ID" value="XM_062865904.1"/>
</dbReference>
<feature type="transmembrane region" description="Helical" evidence="11">
    <location>
        <begin position="47"/>
        <end position="67"/>
    </location>
</feature>
<evidence type="ECO:0000313" key="14">
    <source>
        <dbReference type="Proteomes" id="UP001273166"/>
    </source>
</evidence>
<reference evidence="13" key="1">
    <citation type="journal article" date="2023" name="Mol. Phylogenet. Evol.">
        <title>Genome-scale phylogeny and comparative genomics of the fungal order Sordariales.</title>
        <authorList>
            <person name="Hensen N."/>
            <person name="Bonometti L."/>
            <person name="Westerberg I."/>
            <person name="Brannstrom I.O."/>
            <person name="Guillou S."/>
            <person name="Cros-Aarteil S."/>
            <person name="Calhoun S."/>
            <person name="Haridas S."/>
            <person name="Kuo A."/>
            <person name="Mondo S."/>
            <person name="Pangilinan J."/>
            <person name="Riley R."/>
            <person name="LaButti K."/>
            <person name="Andreopoulos B."/>
            <person name="Lipzen A."/>
            <person name="Chen C."/>
            <person name="Yan M."/>
            <person name="Daum C."/>
            <person name="Ng V."/>
            <person name="Clum A."/>
            <person name="Steindorff A."/>
            <person name="Ohm R.A."/>
            <person name="Martin F."/>
            <person name="Silar P."/>
            <person name="Natvig D.O."/>
            <person name="Lalanne C."/>
            <person name="Gautier V."/>
            <person name="Ament-Velasquez S.L."/>
            <person name="Kruys A."/>
            <person name="Hutchinson M.I."/>
            <person name="Powell A.J."/>
            <person name="Barry K."/>
            <person name="Miller A.N."/>
            <person name="Grigoriev I.V."/>
            <person name="Debuchy R."/>
            <person name="Gladieux P."/>
            <person name="Hiltunen Thoren M."/>
            <person name="Johannesson H."/>
        </authorList>
    </citation>
    <scope>NUCLEOTIDE SEQUENCE</scope>
    <source>
        <strain evidence="13">CBS 333.67</strain>
    </source>
</reference>
<dbReference type="GO" id="GO:0005789">
    <property type="term" value="C:endoplasmic reticulum membrane"/>
    <property type="evidence" value="ECO:0007669"/>
    <property type="project" value="UniProtKB-SubCell"/>
</dbReference>
<keyword evidence="5" id="KW-0378">Hydrolase</keyword>
<dbReference type="Proteomes" id="UP001273166">
    <property type="component" value="Unassembled WGS sequence"/>
</dbReference>
<evidence type="ECO:0000256" key="10">
    <source>
        <dbReference type="ARBA" id="ARBA00049729"/>
    </source>
</evidence>
<feature type="transmembrane region" description="Helical" evidence="11">
    <location>
        <begin position="251"/>
        <end position="268"/>
    </location>
</feature>
<evidence type="ECO:0000256" key="7">
    <source>
        <dbReference type="ARBA" id="ARBA00022989"/>
    </source>
</evidence>
<organism evidence="13 14">
    <name type="scientific">Chaetomium strumarium</name>
    <dbReference type="NCBI Taxonomy" id="1170767"/>
    <lineage>
        <taxon>Eukaryota</taxon>
        <taxon>Fungi</taxon>
        <taxon>Dikarya</taxon>
        <taxon>Ascomycota</taxon>
        <taxon>Pezizomycotina</taxon>
        <taxon>Sordariomycetes</taxon>
        <taxon>Sordariomycetidae</taxon>
        <taxon>Sordariales</taxon>
        <taxon>Chaetomiaceae</taxon>
        <taxon>Chaetomium</taxon>
    </lineage>
</organism>
<dbReference type="PANTHER" id="PTHR13046:SF0">
    <property type="entry name" value="CAAX PRENYL PROTEASE 2"/>
    <property type="match status" value="1"/>
</dbReference>
<keyword evidence="6" id="KW-0256">Endoplasmic reticulum</keyword>
<evidence type="ECO:0000259" key="12">
    <source>
        <dbReference type="Pfam" id="PF02517"/>
    </source>
</evidence>
<evidence type="ECO:0000256" key="1">
    <source>
        <dbReference type="ARBA" id="ARBA00004477"/>
    </source>
</evidence>
<feature type="transmembrane region" description="Helical" evidence="11">
    <location>
        <begin position="87"/>
        <end position="107"/>
    </location>
</feature>
<comment type="catalytic activity">
    <reaction evidence="9">
        <text>Hydrolyzes the peptide bond -P2-(S-farnesyl or geranylgeranyl)C-P1'-P2'-P3'-COOH where P1' and P2' are amino acids with aliphatic sidechains and P3' is any C-terminal residue.</text>
        <dbReference type="EC" id="3.4.26.1"/>
    </reaction>
</comment>
<dbReference type="Pfam" id="PF02517">
    <property type="entry name" value="Rce1-like"/>
    <property type="match status" value="1"/>
</dbReference>
<sequence>MPAVGDLLRKINPWNKGKCCTLTASLMIALTMPQGAAAPPPPPPISTGTATLLIALYALSYFVPFYLSPTTRPSPTLSRDAPSVIRARVRSVTLSSLLCTAFTYVVLSRAGTAGTSEAITPREALHLLGLWPAALWDSCRVLFLTALLFLGPLFSYFIVERGWAEWMRLAPVKEVWDEWTTWRNIIAGPITEEILFRTASIPLMLLSRSPLHRTIFLTPVLFGLAHVHHFYEFRLTTPRVPASAALLRSLFQLGYTTLFGAYATFLFLRTGSLVAVCAVHAFCNCMGLPQVWGRVEPPEFDEPVAVPVMAGGDTGGGLANGSGRPSILWTVAYYVLLVAGAVLWWRKLWVLSESENALVPSSAFSRV</sequence>
<evidence type="ECO:0000256" key="8">
    <source>
        <dbReference type="ARBA" id="ARBA00023136"/>
    </source>
</evidence>
<accession>A0AAJ0GLF7</accession>
<feature type="transmembrane region" description="Helical" evidence="11">
    <location>
        <begin position="327"/>
        <end position="345"/>
    </location>
</feature>
<dbReference type="GO" id="GO:0004222">
    <property type="term" value="F:metalloendopeptidase activity"/>
    <property type="evidence" value="ECO:0007669"/>
    <property type="project" value="InterPro"/>
</dbReference>
<dbReference type="EMBL" id="JAUDZG010000007">
    <property type="protein sequence ID" value="KAK3302114.1"/>
    <property type="molecule type" value="Genomic_DNA"/>
</dbReference>
<comment type="caution">
    <text evidence="13">The sequence shown here is derived from an EMBL/GenBank/DDBJ whole genome shotgun (WGS) entry which is preliminary data.</text>
</comment>
<protein>
    <recommendedName>
        <fullName evidence="10">intramembrane prenyl-peptidase Rce1</fullName>
        <ecNumber evidence="10">3.4.26.1</ecNumber>
    </recommendedName>
</protein>
<evidence type="ECO:0000256" key="11">
    <source>
        <dbReference type="SAM" id="Phobius"/>
    </source>
</evidence>
<proteinExistence type="inferred from homology"/>
<dbReference type="GeneID" id="87884733"/>
<keyword evidence="8 11" id="KW-0472">Membrane</keyword>
<evidence type="ECO:0000313" key="13">
    <source>
        <dbReference type="EMBL" id="KAK3302114.1"/>
    </source>
</evidence>
<feature type="domain" description="CAAX prenyl protease 2/Lysostaphin resistance protein A-like" evidence="12">
    <location>
        <begin position="179"/>
        <end position="286"/>
    </location>
</feature>
<evidence type="ECO:0000256" key="6">
    <source>
        <dbReference type="ARBA" id="ARBA00022824"/>
    </source>
</evidence>